<gene>
    <name evidence="2" type="ORF">PFISCL1PPCAC_11101</name>
</gene>
<proteinExistence type="predicted"/>
<protein>
    <recommendedName>
        <fullName evidence="1">C2H2-type domain-containing protein</fullName>
    </recommendedName>
</protein>
<accession>A0AAV5VJV3</accession>
<dbReference type="EMBL" id="BTSY01000003">
    <property type="protein sequence ID" value="GMT19804.1"/>
    <property type="molecule type" value="Genomic_DNA"/>
</dbReference>
<organism evidence="2 3">
    <name type="scientific">Pristionchus fissidentatus</name>
    <dbReference type="NCBI Taxonomy" id="1538716"/>
    <lineage>
        <taxon>Eukaryota</taxon>
        <taxon>Metazoa</taxon>
        <taxon>Ecdysozoa</taxon>
        <taxon>Nematoda</taxon>
        <taxon>Chromadorea</taxon>
        <taxon>Rhabditida</taxon>
        <taxon>Rhabditina</taxon>
        <taxon>Diplogasteromorpha</taxon>
        <taxon>Diplogasteroidea</taxon>
        <taxon>Neodiplogasteridae</taxon>
        <taxon>Pristionchus</taxon>
    </lineage>
</organism>
<feature type="non-terminal residue" evidence="2">
    <location>
        <position position="1"/>
    </location>
</feature>
<sequence length="96" mass="10518">EYLSGTRIINRTIEKQASQKLLRCPFCQIGYQFFSSLVAHLARTHNTNPREAEIAFRCDCGVEVQGSIHKSDREVAEKAAAKAAALAAPAVVTPFV</sequence>
<evidence type="ECO:0000313" key="2">
    <source>
        <dbReference type="EMBL" id="GMT19804.1"/>
    </source>
</evidence>
<reference evidence="2" key="1">
    <citation type="submission" date="2023-10" db="EMBL/GenBank/DDBJ databases">
        <title>Genome assembly of Pristionchus species.</title>
        <authorList>
            <person name="Yoshida K."/>
            <person name="Sommer R.J."/>
        </authorList>
    </citation>
    <scope>NUCLEOTIDE SEQUENCE</scope>
    <source>
        <strain evidence="2">RS5133</strain>
    </source>
</reference>
<feature type="domain" description="C2H2-type" evidence="1">
    <location>
        <begin position="24"/>
        <end position="45"/>
    </location>
</feature>
<evidence type="ECO:0000259" key="1">
    <source>
        <dbReference type="PROSITE" id="PS00028"/>
    </source>
</evidence>
<feature type="non-terminal residue" evidence="2">
    <location>
        <position position="96"/>
    </location>
</feature>
<comment type="caution">
    <text evidence="2">The sequence shown here is derived from an EMBL/GenBank/DDBJ whole genome shotgun (WGS) entry which is preliminary data.</text>
</comment>
<dbReference type="PROSITE" id="PS00028">
    <property type="entry name" value="ZINC_FINGER_C2H2_1"/>
    <property type="match status" value="1"/>
</dbReference>
<name>A0AAV5VJV3_9BILA</name>
<keyword evidence="3" id="KW-1185">Reference proteome</keyword>
<dbReference type="Proteomes" id="UP001432322">
    <property type="component" value="Unassembled WGS sequence"/>
</dbReference>
<evidence type="ECO:0000313" key="3">
    <source>
        <dbReference type="Proteomes" id="UP001432322"/>
    </source>
</evidence>
<dbReference type="AlphaFoldDB" id="A0AAV5VJV3"/>
<dbReference type="InterPro" id="IPR013087">
    <property type="entry name" value="Znf_C2H2_type"/>
</dbReference>